<organism evidence="1 2">
    <name type="scientific">Endobacter medicaginis</name>
    <dbReference type="NCBI Taxonomy" id="1181271"/>
    <lineage>
        <taxon>Bacteria</taxon>
        <taxon>Pseudomonadati</taxon>
        <taxon>Pseudomonadota</taxon>
        <taxon>Alphaproteobacteria</taxon>
        <taxon>Acetobacterales</taxon>
        <taxon>Acetobacteraceae</taxon>
        <taxon>Endobacter</taxon>
    </lineage>
</organism>
<name>A0A850NTI7_9PROT</name>
<dbReference type="EMBL" id="JABXXQ010000719">
    <property type="protein sequence ID" value="NVN32234.1"/>
    <property type="molecule type" value="Genomic_DNA"/>
</dbReference>
<dbReference type="GO" id="GO:0008168">
    <property type="term" value="F:methyltransferase activity"/>
    <property type="evidence" value="ECO:0007669"/>
    <property type="project" value="UniProtKB-KW"/>
</dbReference>
<protein>
    <submittedName>
        <fullName evidence="1">rRNA cytosine-C5-methylase</fullName>
    </submittedName>
</protein>
<dbReference type="AlphaFoldDB" id="A0A850NTI7"/>
<feature type="non-terminal residue" evidence="1">
    <location>
        <position position="1"/>
    </location>
</feature>
<reference evidence="1 2" key="1">
    <citation type="submission" date="2020-06" db="EMBL/GenBank/DDBJ databases">
        <title>Description of novel acetic acid bacteria.</title>
        <authorList>
            <person name="Sombolestani A."/>
        </authorList>
    </citation>
    <scope>NUCLEOTIDE SEQUENCE [LARGE SCALE GENOMIC DNA]</scope>
    <source>
        <strain evidence="1 2">LMG 26838</strain>
    </source>
</reference>
<evidence type="ECO:0000313" key="1">
    <source>
        <dbReference type="EMBL" id="NVN32234.1"/>
    </source>
</evidence>
<gene>
    <name evidence="1" type="ORF">HUK83_18065</name>
</gene>
<evidence type="ECO:0000313" key="2">
    <source>
        <dbReference type="Proteomes" id="UP000565205"/>
    </source>
</evidence>
<dbReference type="GO" id="GO:0032259">
    <property type="term" value="P:methylation"/>
    <property type="evidence" value="ECO:0007669"/>
    <property type="project" value="UniProtKB-KW"/>
</dbReference>
<keyword evidence="1" id="KW-0808">Transferase</keyword>
<dbReference type="Proteomes" id="UP000565205">
    <property type="component" value="Unassembled WGS sequence"/>
</dbReference>
<keyword evidence="1" id="KW-0489">Methyltransferase</keyword>
<proteinExistence type="predicted"/>
<sequence>TGRWTRTRIDAAMLSALGLGGLEAAMSEHGALRTDPGLWAERGGMDGFFIALLTRQ</sequence>
<comment type="caution">
    <text evidence="1">The sequence shown here is derived from an EMBL/GenBank/DDBJ whole genome shotgun (WGS) entry which is preliminary data.</text>
</comment>
<accession>A0A850NTI7</accession>